<proteinExistence type="predicted"/>
<evidence type="ECO:0000313" key="2">
    <source>
        <dbReference type="EMBL" id="ABI93335.1"/>
    </source>
</evidence>
<feature type="domain" description="DUF5615" evidence="1">
    <location>
        <begin position="2"/>
        <end position="96"/>
    </location>
</feature>
<keyword evidence="2" id="KW-0614">Plasmid</keyword>
<dbReference type="Proteomes" id="UP000007029">
    <property type="component" value="Plasmid pTB1"/>
</dbReference>
<dbReference type="InterPro" id="IPR041049">
    <property type="entry name" value="DUF5615"/>
</dbReference>
<accession>Q07GR4</accession>
<dbReference type="Pfam" id="PF18480">
    <property type="entry name" value="DUF5615"/>
    <property type="match status" value="1"/>
</dbReference>
<dbReference type="KEGG" id="rde:RD1_A0034"/>
<dbReference type="HOGENOM" id="CLU_2034915_0_0_5"/>
<organism evidence="2 3">
    <name type="scientific">Roseobacter denitrificans (strain ATCC 33942 / OCh 114)</name>
    <name type="common">Erythrobacter sp. (strain OCh 114)</name>
    <name type="synonym">Roseobacter denitrificans</name>
    <dbReference type="NCBI Taxonomy" id="375451"/>
    <lineage>
        <taxon>Bacteria</taxon>
        <taxon>Pseudomonadati</taxon>
        <taxon>Pseudomonadota</taxon>
        <taxon>Alphaproteobacteria</taxon>
        <taxon>Rhodobacterales</taxon>
        <taxon>Roseobacteraceae</taxon>
        <taxon>Roseobacter</taxon>
    </lineage>
</organism>
<sequence>MMRLFLDECLSPRVANELMAEEGYYVVHPRNQGGLGEADHTVLARCIENNLIVVTENARDFRALAARADIHPGMIILPCLGRVQAKALIGAAIAHLGTLGDPSDVMVNKVLEAEADGTLTLYDLPEE</sequence>
<evidence type="ECO:0000259" key="1">
    <source>
        <dbReference type="Pfam" id="PF18480"/>
    </source>
</evidence>
<evidence type="ECO:0000313" key="3">
    <source>
        <dbReference type="Proteomes" id="UP000007029"/>
    </source>
</evidence>
<name>Q07GR4_ROSDO</name>
<reference evidence="2 3" key="1">
    <citation type="journal article" date="2007" name="J. Bacteriol.">
        <title>The complete genome sequence of Roseobacter denitrificans reveals a mixotrophic rather than photosynthetic metabolism.</title>
        <authorList>
            <person name="Swingley W.D."/>
            <person name="Sadekar S."/>
            <person name="Mastrian S.D."/>
            <person name="Matthies H.J."/>
            <person name="Hao J."/>
            <person name="Ramos H."/>
            <person name="Acharya C.R."/>
            <person name="Conrad A.L."/>
            <person name="Taylor H.L."/>
            <person name="Dejesa L.C."/>
            <person name="Shah M.K."/>
            <person name="O'huallachain M.E."/>
            <person name="Lince M.T."/>
            <person name="Blankenship R.E."/>
            <person name="Beatty J.T."/>
            <person name="Touchman J.W."/>
        </authorList>
    </citation>
    <scope>NUCLEOTIDE SEQUENCE [LARGE SCALE GENOMIC DNA]</scope>
    <source>
        <strain evidence="3">ATCC 33942 / OCh 114</strain>
        <plasmid evidence="2 3">pTB1</plasmid>
    </source>
</reference>
<geneLocation type="plasmid" evidence="2 3">
    <name>pTB1</name>
</geneLocation>
<protein>
    <recommendedName>
        <fullName evidence="1">DUF5615 domain-containing protein</fullName>
    </recommendedName>
</protein>
<gene>
    <name evidence="2" type="ordered locus">RD1_A0034</name>
</gene>
<dbReference type="EMBL" id="CP000464">
    <property type="protein sequence ID" value="ABI93335.1"/>
    <property type="molecule type" value="Genomic_DNA"/>
</dbReference>
<dbReference type="AlphaFoldDB" id="Q07GR4"/>
<keyword evidence="3" id="KW-1185">Reference proteome</keyword>